<keyword evidence="1" id="KW-0175">Coiled coil</keyword>
<gene>
    <name evidence="3" type="ORF">FCALED_LOCUS7709</name>
</gene>
<dbReference type="EMBL" id="CAJVPQ010002095">
    <property type="protein sequence ID" value="CAG8583249.1"/>
    <property type="molecule type" value="Genomic_DNA"/>
</dbReference>
<evidence type="ECO:0000256" key="2">
    <source>
        <dbReference type="SAM" id="MobiDB-lite"/>
    </source>
</evidence>
<organism evidence="3 4">
    <name type="scientific">Funneliformis caledonium</name>
    <dbReference type="NCBI Taxonomy" id="1117310"/>
    <lineage>
        <taxon>Eukaryota</taxon>
        <taxon>Fungi</taxon>
        <taxon>Fungi incertae sedis</taxon>
        <taxon>Mucoromycota</taxon>
        <taxon>Glomeromycotina</taxon>
        <taxon>Glomeromycetes</taxon>
        <taxon>Glomerales</taxon>
        <taxon>Glomeraceae</taxon>
        <taxon>Funneliformis</taxon>
    </lineage>
</organism>
<evidence type="ECO:0000313" key="4">
    <source>
        <dbReference type="Proteomes" id="UP000789570"/>
    </source>
</evidence>
<proteinExistence type="predicted"/>
<dbReference type="AlphaFoldDB" id="A0A9N9C0F6"/>
<reference evidence="3" key="1">
    <citation type="submission" date="2021-06" db="EMBL/GenBank/DDBJ databases">
        <authorList>
            <person name="Kallberg Y."/>
            <person name="Tangrot J."/>
            <person name="Rosling A."/>
        </authorList>
    </citation>
    <scope>NUCLEOTIDE SEQUENCE</scope>
    <source>
        <strain evidence="3">UK204</strain>
    </source>
</reference>
<feature type="compositionally biased region" description="Polar residues" evidence="2">
    <location>
        <begin position="63"/>
        <end position="82"/>
    </location>
</feature>
<evidence type="ECO:0000256" key="1">
    <source>
        <dbReference type="SAM" id="Coils"/>
    </source>
</evidence>
<feature type="compositionally biased region" description="Polar residues" evidence="2">
    <location>
        <begin position="38"/>
        <end position="56"/>
    </location>
</feature>
<dbReference type="OrthoDB" id="2380850at2759"/>
<comment type="caution">
    <text evidence="3">The sequence shown here is derived from an EMBL/GenBank/DDBJ whole genome shotgun (WGS) entry which is preliminary data.</text>
</comment>
<evidence type="ECO:0000313" key="3">
    <source>
        <dbReference type="EMBL" id="CAG8583249.1"/>
    </source>
</evidence>
<feature type="coiled-coil region" evidence="1">
    <location>
        <begin position="264"/>
        <end position="305"/>
    </location>
</feature>
<keyword evidence="4" id="KW-1185">Reference proteome</keyword>
<dbReference type="Proteomes" id="UP000789570">
    <property type="component" value="Unassembled WGS sequence"/>
</dbReference>
<protein>
    <submittedName>
        <fullName evidence="3">1561_t:CDS:1</fullName>
    </submittedName>
</protein>
<name>A0A9N9C0F6_9GLOM</name>
<accession>A0A9N9C0F6</accession>
<feature type="region of interest" description="Disordered" evidence="2">
    <location>
        <begin position="1"/>
        <end position="82"/>
    </location>
</feature>
<sequence>MDKDQQNNKSKIPQLRMSKLPSKVPATGSMLQMKSREVTMTASTNNRGPQKVTSKASQEKKSAATSIAPKTSNATSRRWAPSSSIKNTNINRTIKKVRRPDPVAKLATKSIAIAQEKPKRTINKPVLKRAIGKNVMMNNERLRVPQKKLEMSAPTLKRKNEGVLVDRRREVLSTRELKEFNKMRERYAHLKDDIGAAEITKALAIAGRTSLVSEKERLKREHNAQFVKVCHLEHVLACEQSKTTSLLDQIAKRQSDYFLITREKEDLIVNLTRLEEKNNEADKELEELEKDLAISGAELDEVIAKLDVKLRANAELKSTVDQLRLCNQL</sequence>